<feature type="chain" id="PRO_5028466232" description="Lipoprotein" evidence="1">
    <location>
        <begin position="20"/>
        <end position="130"/>
    </location>
</feature>
<sequence length="130" mass="14194">MRSVLAVIALALFSAVAHAEEWTQVGPTDTRLSAEYSKASLQSISPTVKRVKTRIVSKVDDVHVFTVVTETEFYCPQPLEKLLSAKLISAAGEVTSEEKVDSPVFYEMPRGTNSFRLWEAICSAAGTTAK</sequence>
<feature type="signal peptide" evidence="1">
    <location>
        <begin position="1"/>
        <end position="19"/>
    </location>
</feature>
<organism evidence="2 3">
    <name type="scientific">Geomonas silvestris</name>
    <dbReference type="NCBI Taxonomy" id="2740184"/>
    <lineage>
        <taxon>Bacteria</taxon>
        <taxon>Pseudomonadati</taxon>
        <taxon>Thermodesulfobacteriota</taxon>
        <taxon>Desulfuromonadia</taxon>
        <taxon>Geobacterales</taxon>
        <taxon>Geobacteraceae</taxon>
        <taxon>Geomonas</taxon>
    </lineage>
</organism>
<keyword evidence="1" id="KW-0732">Signal</keyword>
<comment type="caution">
    <text evidence="2">The sequence shown here is derived from an EMBL/GenBank/DDBJ whole genome shotgun (WGS) entry which is preliminary data.</text>
</comment>
<dbReference type="Proteomes" id="UP000556026">
    <property type="component" value="Unassembled WGS sequence"/>
</dbReference>
<keyword evidence="3" id="KW-1185">Reference proteome</keyword>
<protein>
    <recommendedName>
        <fullName evidence="4">Lipoprotein</fullName>
    </recommendedName>
</protein>
<gene>
    <name evidence="2" type="ORF">GMST_40430</name>
</gene>
<dbReference type="RefSeq" id="WP_183356505.1">
    <property type="nucleotide sequence ID" value="NZ_BLXX01000018.1"/>
</dbReference>
<evidence type="ECO:0000256" key="1">
    <source>
        <dbReference type="SAM" id="SignalP"/>
    </source>
</evidence>
<dbReference type="EMBL" id="BLXX01000018">
    <property type="protein sequence ID" value="GFO61718.1"/>
    <property type="molecule type" value="Genomic_DNA"/>
</dbReference>
<evidence type="ECO:0000313" key="2">
    <source>
        <dbReference type="EMBL" id="GFO61718.1"/>
    </source>
</evidence>
<proteinExistence type="predicted"/>
<dbReference type="AlphaFoldDB" id="A0A6V8MNU9"/>
<reference evidence="3" key="1">
    <citation type="submission" date="2020-06" db="EMBL/GenBank/DDBJ databases">
        <title>Draft genomic sequence of Geomonas sp. Red330.</title>
        <authorList>
            <person name="Itoh H."/>
            <person name="Zhenxing X."/>
            <person name="Ushijima N."/>
            <person name="Masuda Y."/>
            <person name="Shiratori Y."/>
            <person name="Senoo K."/>
        </authorList>
    </citation>
    <scope>NUCLEOTIDE SEQUENCE [LARGE SCALE GENOMIC DNA]</scope>
    <source>
        <strain evidence="3">Red330</strain>
    </source>
</reference>
<evidence type="ECO:0000313" key="3">
    <source>
        <dbReference type="Proteomes" id="UP000556026"/>
    </source>
</evidence>
<accession>A0A6V8MNU9</accession>
<name>A0A6V8MNU9_9BACT</name>
<evidence type="ECO:0008006" key="4">
    <source>
        <dbReference type="Google" id="ProtNLM"/>
    </source>
</evidence>